<protein>
    <submittedName>
        <fullName evidence="1">Uncharacterized protein</fullName>
    </submittedName>
</protein>
<comment type="caution">
    <text evidence="1">The sequence shown here is derived from an EMBL/GenBank/DDBJ whole genome shotgun (WGS) entry which is preliminary data.</text>
</comment>
<evidence type="ECO:0000313" key="1">
    <source>
        <dbReference type="EMBL" id="OIQ93397.1"/>
    </source>
</evidence>
<proteinExistence type="predicted"/>
<name>A0A1J5RZ80_9ZZZZ</name>
<gene>
    <name evidence="1" type="ORF">GALL_246370</name>
</gene>
<accession>A0A1J5RZ80</accession>
<dbReference type="AlphaFoldDB" id="A0A1J5RZ80"/>
<dbReference type="EMBL" id="MLJW01000208">
    <property type="protein sequence ID" value="OIQ93397.1"/>
    <property type="molecule type" value="Genomic_DNA"/>
</dbReference>
<reference evidence="1" key="1">
    <citation type="submission" date="2016-10" db="EMBL/GenBank/DDBJ databases">
        <title>Sequence of Gallionella enrichment culture.</title>
        <authorList>
            <person name="Poehlein A."/>
            <person name="Muehling M."/>
            <person name="Daniel R."/>
        </authorList>
    </citation>
    <scope>NUCLEOTIDE SEQUENCE</scope>
</reference>
<sequence>MLNPDLHPRRQRGRPRAALLVLAVPLIAACSPALNWREIRPKGLDILLSFPCKPQQITQDVRLAGNTVKMSMTGCTADDMTFALAHADVKDASQVGAALAVLHQAAVHNVGGTVTRSRASAVDHAASGLPDALDLEISGKSPAGKPLRERVVLFAQGSQVYQATAFGHAKDYKPEAAQTFSGSVRLSGHGAGD</sequence>
<organism evidence="1">
    <name type="scientific">mine drainage metagenome</name>
    <dbReference type="NCBI Taxonomy" id="410659"/>
    <lineage>
        <taxon>unclassified sequences</taxon>
        <taxon>metagenomes</taxon>
        <taxon>ecological metagenomes</taxon>
    </lineage>
</organism>